<protein>
    <submittedName>
        <fullName evidence="2">Uncharacterized protein</fullName>
    </submittedName>
</protein>
<dbReference type="RefSeq" id="WP_204194038.1">
    <property type="nucleotide sequence ID" value="NZ_JAFEMC010000001.1"/>
</dbReference>
<keyword evidence="3" id="KW-1185">Reference proteome</keyword>
<reference evidence="2 3" key="1">
    <citation type="submission" date="2020-12" db="EMBL/GenBank/DDBJ databases">
        <title>Sphingomonas sp.</title>
        <authorList>
            <person name="Kim M.K."/>
        </authorList>
    </citation>
    <scope>NUCLEOTIDE SEQUENCE [LARGE SCALE GENOMIC DNA]</scope>
    <source>
        <strain evidence="2 3">BT552</strain>
    </source>
</reference>
<feature type="region of interest" description="Disordered" evidence="1">
    <location>
        <begin position="8"/>
        <end position="34"/>
    </location>
</feature>
<sequence length="132" mass="13616">MSIEAIAATGAGMAPPPTETVQAPPSASISDISGFQDALTTGNMNGAAAVGGPDAMSPALKAVFGQLESVNGEAKSIADYAKVAEAKGTEMTPGEVVNLTMRSHEFMFHCQLTSNIANRTSDGLQQLFRQQS</sequence>
<organism evidence="2 3">
    <name type="scientific">Sphingomonas longa</name>
    <dbReference type="NCBI Taxonomy" id="2778730"/>
    <lineage>
        <taxon>Bacteria</taxon>
        <taxon>Pseudomonadati</taxon>
        <taxon>Pseudomonadota</taxon>
        <taxon>Alphaproteobacteria</taxon>
        <taxon>Sphingomonadales</taxon>
        <taxon>Sphingomonadaceae</taxon>
        <taxon>Sphingomonas</taxon>
    </lineage>
</organism>
<dbReference type="EMBL" id="JAFEMC010000001">
    <property type="protein sequence ID" value="MBM6575282.1"/>
    <property type="molecule type" value="Genomic_DNA"/>
</dbReference>
<evidence type="ECO:0000313" key="3">
    <source>
        <dbReference type="Proteomes" id="UP000763641"/>
    </source>
</evidence>
<evidence type="ECO:0000256" key="1">
    <source>
        <dbReference type="SAM" id="MobiDB-lite"/>
    </source>
</evidence>
<comment type="caution">
    <text evidence="2">The sequence shown here is derived from an EMBL/GenBank/DDBJ whole genome shotgun (WGS) entry which is preliminary data.</text>
</comment>
<name>A0ABS2D2Z5_9SPHN</name>
<proteinExistence type="predicted"/>
<accession>A0ABS2D2Z5</accession>
<gene>
    <name evidence="2" type="ORF">ILT43_02785</name>
</gene>
<evidence type="ECO:0000313" key="2">
    <source>
        <dbReference type="EMBL" id="MBM6575282.1"/>
    </source>
</evidence>
<dbReference type="Proteomes" id="UP000763641">
    <property type="component" value="Unassembled WGS sequence"/>
</dbReference>
<feature type="compositionally biased region" description="Polar residues" evidence="1">
    <location>
        <begin position="21"/>
        <end position="34"/>
    </location>
</feature>